<reference evidence="2" key="1">
    <citation type="submission" date="2013-04" db="EMBL/GenBank/DDBJ databases">
        <title>The Genome Sequence of Fonticula alba ATCC 38817.</title>
        <authorList>
            <consortium name="The Broad Institute Genomics Platform"/>
            <person name="Russ C."/>
            <person name="Cuomo C."/>
            <person name="Burger G."/>
            <person name="Gray M.W."/>
            <person name="Holland P.W.H."/>
            <person name="King N."/>
            <person name="Lang F.B.F."/>
            <person name="Roger A.J."/>
            <person name="Ruiz-Trillo I."/>
            <person name="Brown M."/>
            <person name="Walker B."/>
            <person name="Young S."/>
            <person name="Zeng Q."/>
            <person name="Gargeya S."/>
            <person name="Fitzgerald M."/>
            <person name="Haas B."/>
            <person name="Abouelleil A."/>
            <person name="Allen A.W."/>
            <person name="Alvarado L."/>
            <person name="Arachchi H.M."/>
            <person name="Berlin A.M."/>
            <person name="Chapman S.B."/>
            <person name="Gainer-Dewar J."/>
            <person name="Goldberg J."/>
            <person name="Griggs A."/>
            <person name="Gujja S."/>
            <person name="Hansen M."/>
            <person name="Howarth C."/>
            <person name="Imamovic A."/>
            <person name="Ireland A."/>
            <person name="Larimer J."/>
            <person name="McCowan C."/>
            <person name="Murphy C."/>
            <person name="Pearson M."/>
            <person name="Poon T.W."/>
            <person name="Priest M."/>
            <person name="Roberts A."/>
            <person name="Saif S."/>
            <person name="Shea T."/>
            <person name="Sisk P."/>
            <person name="Sykes S."/>
            <person name="Wortman J."/>
            <person name="Nusbaum C."/>
            <person name="Birren B."/>
        </authorList>
    </citation>
    <scope>NUCLEOTIDE SEQUENCE [LARGE SCALE GENOMIC DNA]</scope>
    <source>
        <strain evidence="2">ATCC 38817</strain>
    </source>
</reference>
<feature type="compositionally biased region" description="Basic residues" evidence="1">
    <location>
        <begin position="12"/>
        <end position="24"/>
    </location>
</feature>
<feature type="compositionally biased region" description="Basic and acidic residues" evidence="1">
    <location>
        <begin position="1"/>
        <end position="11"/>
    </location>
</feature>
<dbReference type="OrthoDB" id="2162860at2759"/>
<proteinExistence type="predicted"/>
<name>A0A058YZY3_FONAL</name>
<feature type="compositionally biased region" description="Low complexity" evidence="1">
    <location>
        <begin position="476"/>
        <end position="488"/>
    </location>
</feature>
<dbReference type="Proteomes" id="UP000030693">
    <property type="component" value="Unassembled WGS sequence"/>
</dbReference>
<protein>
    <submittedName>
        <fullName evidence="2">Uncharacterized protein</fullName>
    </submittedName>
</protein>
<dbReference type="InterPro" id="IPR036397">
    <property type="entry name" value="RNaseH_sf"/>
</dbReference>
<feature type="region of interest" description="Disordered" evidence="1">
    <location>
        <begin position="1"/>
        <end position="41"/>
    </location>
</feature>
<organism evidence="2">
    <name type="scientific">Fonticula alba</name>
    <name type="common">Slime mold</name>
    <dbReference type="NCBI Taxonomy" id="691883"/>
    <lineage>
        <taxon>Eukaryota</taxon>
        <taxon>Rotosphaerida</taxon>
        <taxon>Fonticulaceae</taxon>
        <taxon>Fonticula</taxon>
    </lineage>
</organism>
<evidence type="ECO:0000313" key="3">
    <source>
        <dbReference type="Proteomes" id="UP000030693"/>
    </source>
</evidence>
<keyword evidence="3" id="KW-1185">Reference proteome</keyword>
<dbReference type="RefSeq" id="XP_009498096.1">
    <property type="nucleotide sequence ID" value="XM_009499821.1"/>
</dbReference>
<evidence type="ECO:0000313" key="2">
    <source>
        <dbReference type="EMBL" id="KCV67535.1"/>
    </source>
</evidence>
<dbReference type="Gene3D" id="3.30.420.10">
    <property type="entry name" value="Ribonuclease H-like superfamily/Ribonuclease H"/>
    <property type="match status" value="1"/>
</dbReference>
<sequence length="603" mass="65036">MVRLRSDEGAHPRSHGMSHGRRAAARTEQSSPSPGDHASRRFASRKAVAPLKCVFSATPTPHGKIQLMPLATKLGLLDAATARKKELATSYGMLAAEIQATRDAGFDMGKLDAVSYYYHYSPLLQEQASFLALLALLVAFGVWTPQRMDEFNNALFDLDVKLDSRFASITDRFRRTGLLSGEIASVVGGSQAIEPFMFVSTLTANRQNFVSHAVKLGSLPYFTFSLSKEVRSLQKDRFSISNWRKTHTPLPGVNVLEAHPCTAAWSGVLARILEVRPGRPAPVVSGPLYPMYTRPAGARVVWVNSPAMADLFVHMLHASAGVSGLDTESFPSGTHVSFPVVPHLVQVCLTPVKPNTMDSLADINAALDQSVIFLMDTLRHLDLAKRCLGEYLRAAGPARRWTNLVYGRSSDVPPTAALAGLAGKALVPFVDLSETPADRGESPERRGTEASPSSSSSSLPSDEDADSGEKPDQADDQASASPSATTSPVYSHDGRPAVIPANYAGHPHKVPAMPSKSSGLRNMVFDKGTTGGLKGLVVHCFGVRLDNSWTMSDWSVGEEGMTPGQLEYAVNDAVVLVELFLRYGFYFGQQMSEAGAETEAELH</sequence>
<dbReference type="AlphaFoldDB" id="A0A058YZY3"/>
<feature type="compositionally biased region" description="Basic and acidic residues" evidence="1">
    <location>
        <begin position="436"/>
        <end position="448"/>
    </location>
</feature>
<dbReference type="InterPro" id="IPR012337">
    <property type="entry name" value="RNaseH-like_sf"/>
</dbReference>
<dbReference type="GO" id="GO:0003676">
    <property type="term" value="F:nucleic acid binding"/>
    <property type="evidence" value="ECO:0007669"/>
    <property type="project" value="InterPro"/>
</dbReference>
<evidence type="ECO:0000256" key="1">
    <source>
        <dbReference type="SAM" id="MobiDB-lite"/>
    </source>
</evidence>
<dbReference type="GeneID" id="20530778"/>
<feature type="compositionally biased region" description="Low complexity" evidence="1">
    <location>
        <begin position="449"/>
        <end position="460"/>
    </location>
</feature>
<accession>A0A058YZY3</accession>
<dbReference type="SUPFAM" id="SSF53098">
    <property type="entry name" value="Ribonuclease H-like"/>
    <property type="match status" value="1"/>
</dbReference>
<gene>
    <name evidence="2" type="ORF">H696_06053</name>
</gene>
<dbReference type="EMBL" id="KB932217">
    <property type="protein sequence ID" value="KCV67535.1"/>
    <property type="molecule type" value="Genomic_DNA"/>
</dbReference>
<feature type="region of interest" description="Disordered" evidence="1">
    <location>
        <begin position="434"/>
        <end position="518"/>
    </location>
</feature>